<feature type="chain" id="PRO_5038649175" evidence="2">
    <location>
        <begin position="24"/>
        <end position="211"/>
    </location>
</feature>
<comment type="caution">
    <text evidence="3">The sequence shown here is derived from an EMBL/GenBank/DDBJ whole genome shotgun (WGS) entry which is preliminary data.</text>
</comment>
<evidence type="ECO:0000313" key="3">
    <source>
        <dbReference type="EMBL" id="GHE08430.1"/>
    </source>
</evidence>
<organism evidence="3 4">
    <name type="scientific">Streptomyces alanosinicus</name>
    <dbReference type="NCBI Taxonomy" id="68171"/>
    <lineage>
        <taxon>Bacteria</taxon>
        <taxon>Bacillati</taxon>
        <taxon>Actinomycetota</taxon>
        <taxon>Actinomycetes</taxon>
        <taxon>Kitasatosporales</taxon>
        <taxon>Streptomycetaceae</taxon>
        <taxon>Streptomyces</taxon>
    </lineage>
</organism>
<feature type="signal peptide" evidence="2">
    <location>
        <begin position="1"/>
        <end position="23"/>
    </location>
</feature>
<sequence>MAAPGASLLLLLLLTRIASGHVATLTGPDGITVRLPVGARHTAWPDIQAIEIQADPSAVADAGVIAEYVVMYDRHGRQTLLPHLNSKTVFTLHEDVTELRALWERLRGKDWVALPEVTEKMARTQRHMNRHRGIVAGVAAWGRCDGDRPGVDPRTPAHRGSRRFRGEHAHRGGLGVRRVGRRGGCRTRPPADATGGERPAPARTRRKGLHE</sequence>
<evidence type="ECO:0000256" key="1">
    <source>
        <dbReference type="SAM" id="MobiDB-lite"/>
    </source>
</evidence>
<dbReference type="AlphaFoldDB" id="A0A918YP29"/>
<reference evidence="3" key="1">
    <citation type="journal article" date="2014" name="Int. J. Syst. Evol. Microbiol.">
        <title>Complete genome sequence of Corynebacterium casei LMG S-19264T (=DSM 44701T), isolated from a smear-ripened cheese.</title>
        <authorList>
            <consortium name="US DOE Joint Genome Institute (JGI-PGF)"/>
            <person name="Walter F."/>
            <person name="Albersmeier A."/>
            <person name="Kalinowski J."/>
            <person name="Ruckert C."/>
        </authorList>
    </citation>
    <scope>NUCLEOTIDE SEQUENCE</scope>
    <source>
        <strain evidence="3">JCM 4714</strain>
    </source>
</reference>
<keyword evidence="2" id="KW-0732">Signal</keyword>
<evidence type="ECO:0000313" key="4">
    <source>
        <dbReference type="Proteomes" id="UP000655443"/>
    </source>
</evidence>
<proteinExistence type="predicted"/>
<accession>A0A918YP29</accession>
<keyword evidence="4" id="KW-1185">Reference proteome</keyword>
<protein>
    <submittedName>
        <fullName evidence="3">Uncharacterized protein</fullName>
    </submittedName>
</protein>
<gene>
    <name evidence="3" type="ORF">GCM10010339_56800</name>
</gene>
<feature type="region of interest" description="Disordered" evidence="1">
    <location>
        <begin position="175"/>
        <end position="211"/>
    </location>
</feature>
<reference evidence="3" key="2">
    <citation type="submission" date="2020-09" db="EMBL/GenBank/DDBJ databases">
        <authorList>
            <person name="Sun Q."/>
            <person name="Ohkuma M."/>
        </authorList>
    </citation>
    <scope>NUCLEOTIDE SEQUENCE</scope>
    <source>
        <strain evidence="3">JCM 4714</strain>
    </source>
</reference>
<evidence type="ECO:0000256" key="2">
    <source>
        <dbReference type="SAM" id="SignalP"/>
    </source>
</evidence>
<dbReference type="EMBL" id="BMVG01000016">
    <property type="protein sequence ID" value="GHE08430.1"/>
    <property type="molecule type" value="Genomic_DNA"/>
</dbReference>
<name>A0A918YP29_9ACTN</name>
<dbReference type="Proteomes" id="UP000655443">
    <property type="component" value="Unassembled WGS sequence"/>
</dbReference>